<dbReference type="Pfam" id="PF02096">
    <property type="entry name" value="60KD_IMP"/>
    <property type="match status" value="1"/>
</dbReference>
<name>A0A4P7NR54_PYROR</name>
<evidence type="ECO:0000259" key="8">
    <source>
        <dbReference type="Pfam" id="PF02096"/>
    </source>
</evidence>
<proteinExistence type="inferred from homology"/>
<organism evidence="9 10">
    <name type="scientific">Pyricularia oryzae</name>
    <name type="common">Rice blast fungus</name>
    <name type="synonym">Magnaporthe oryzae</name>
    <dbReference type="NCBI Taxonomy" id="318829"/>
    <lineage>
        <taxon>Eukaryota</taxon>
        <taxon>Fungi</taxon>
        <taxon>Dikarya</taxon>
        <taxon>Ascomycota</taxon>
        <taxon>Pezizomycotina</taxon>
        <taxon>Sordariomycetes</taxon>
        <taxon>Sordariomycetidae</taxon>
        <taxon>Magnaporthales</taxon>
        <taxon>Pyriculariaceae</taxon>
        <taxon>Pyricularia</taxon>
    </lineage>
</organism>
<evidence type="ECO:0000256" key="2">
    <source>
        <dbReference type="ARBA" id="ARBA00009877"/>
    </source>
</evidence>
<dbReference type="InterPro" id="IPR001708">
    <property type="entry name" value="YidC/ALB3/OXA1/COX18"/>
</dbReference>
<dbReference type="EMBL" id="CP034209">
    <property type="protein sequence ID" value="QBZ64877.1"/>
    <property type="molecule type" value="Genomic_DNA"/>
</dbReference>
<keyword evidence="5 7" id="KW-0472">Membrane</keyword>
<evidence type="ECO:0000313" key="10">
    <source>
        <dbReference type="Proteomes" id="UP000294847"/>
    </source>
</evidence>
<evidence type="ECO:0000313" key="9">
    <source>
        <dbReference type="EMBL" id="QBZ64877.1"/>
    </source>
</evidence>
<dbReference type="AlphaFoldDB" id="A0A4P7NR54"/>
<protein>
    <recommendedName>
        <fullName evidence="8">Membrane insertase YidC/Oxa/ALB C-terminal domain-containing protein</fullName>
    </recommendedName>
</protein>
<evidence type="ECO:0000256" key="1">
    <source>
        <dbReference type="ARBA" id="ARBA00004141"/>
    </source>
</evidence>
<dbReference type="Proteomes" id="UP000294847">
    <property type="component" value="Chromosome 6"/>
</dbReference>
<evidence type="ECO:0000256" key="3">
    <source>
        <dbReference type="ARBA" id="ARBA00022692"/>
    </source>
</evidence>
<feature type="transmembrane region" description="Helical" evidence="7">
    <location>
        <begin position="74"/>
        <end position="94"/>
    </location>
</feature>
<gene>
    <name evidence="9" type="ORF">PoMZ_06578</name>
</gene>
<evidence type="ECO:0000256" key="4">
    <source>
        <dbReference type="ARBA" id="ARBA00022989"/>
    </source>
</evidence>
<dbReference type="PANTHER" id="PTHR12428">
    <property type="entry name" value="OXA1"/>
    <property type="match status" value="1"/>
</dbReference>
<dbReference type="InterPro" id="IPR028055">
    <property type="entry name" value="YidC/Oxa/ALB_C"/>
</dbReference>
<comment type="similarity">
    <text evidence="2 6">Belongs to the OXA1/ALB3/YidC family.</text>
</comment>
<accession>A0A4P7NR54</accession>
<evidence type="ECO:0000256" key="6">
    <source>
        <dbReference type="RuleBase" id="RU003945"/>
    </source>
</evidence>
<sequence>MHRGQFPRHLKGTLPHSLTRTWPHLSPLHSTRVVTPRLGHSLGSFTPKRTFVESAVTHTQELITTFHFFTGTSWYITIALVAFGVNLVRLPFVINTRRMQQRRLELTPLNVAWYNRMMKSVHTNQPRAIEQLEKEAQKKTAKKMKKIYSDFGLQAWKAFSSGIITIPIWLGVMESLRRLCGGPTGLIGALFFNEGEVTDATAIAGLSSDTSSLANAASTAVDTASTAGISTIADVAIPAATTLEPSLATGGLLWFPDLLIPDPYHVLPWLLSFTMAANLGLVPTSVKAARELLGGGPLEKYSDKLNPRTRLRRILLICSISIAPVTMYFPAALHVYWICTSCMSALMTEVIFRCMPLPAPTAVIASGQHRVMLLPRPEKEASRRLSVFD</sequence>
<keyword evidence="3 6" id="KW-0812">Transmembrane</keyword>
<dbReference type="PANTHER" id="PTHR12428:SF65">
    <property type="entry name" value="CYTOCHROME C OXIDASE ASSEMBLY PROTEIN COX18, MITOCHONDRIAL"/>
    <property type="match status" value="1"/>
</dbReference>
<dbReference type="GO" id="GO:0032977">
    <property type="term" value="F:membrane insertase activity"/>
    <property type="evidence" value="ECO:0007669"/>
    <property type="project" value="InterPro"/>
</dbReference>
<evidence type="ECO:0000256" key="5">
    <source>
        <dbReference type="ARBA" id="ARBA00023136"/>
    </source>
</evidence>
<comment type="subcellular location">
    <subcellularLocation>
        <location evidence="1 6">Membrane</location>
        <topology evidence="1 6">Multi-pass membrane protein</topology>
    </subcellularLocation>
</comment>
<feature type="domain" description="Membrane insertase YidC/Oxa/ALB C-terminal" evidence="8">
    <location>
        <begin position="103"/>
        <end position="351"/>
    </location>
</feature>
<dbReference type="GO" id="GO:0032979">
    <property type="term" value="P:protein insertion into mitochondrial inner membrane from matrix"/>
    <property type="evidence" value="ECO:0007669"/>
    <property type="project" value="TreeGrafter"/>
</dbReference>
<evidence type="ECO:0000256" key="7">
    <source>
        <dbReference type="SAM" id="Phobius"/>
    </source>
</evidence>
<reference evidence="9 10" key="1">
    <citation type="journal article" date="2019" name="Mol. Biol. Evol.">
        <title>Blast fungal genomes show frequent chromosomal changes, gene gains and losses, and effector gene turnover.</title>
        <authorList>
            <person name="Gomez Luciano L.B."/>
            <person name="Jason Tsai I."/>
            <person name="Chuma I."/>
            <person name="Tosa Y."/>
            <person name="Chen Y.H."/>
            <person name="Li J.Y."/>
            <person name="Li M.Y."/>
            <person name="Jade Lu M.Y."/>
            <person name="Nakayashiki H."/>
            <person name="Li W.H."/>
        </authorList>
    </citation>
    <scope>NUCLEOTIDE SEQUENCE [LARGE SCALE GENOMIC DNA]</scope>
    <source>
        <strain evidence="9">MZ5-1-6</strain>
    </source>
</reference>
<dbReference type="GO" id="GO:0005743">
    <property type="term" value="C:mitochondrial inner membrane"/>
    <property type="evidence" value="ECO:0007669"/>
    <property type="project" value="TreeGrafter"/>
</dbReference>
<feature type="transmembrane region" description="Helical" evidence="7">
    <location>
        <begin position="314"/>
        <end position="337"/>
    </location>
</feature>
<dbReference type="GO" id="GO:0033617">
    <property type="term" value="P:mitochondrial respiratory chain complex IV assembly"/>
    <property type="evidence" value="ECO:0007669"/>
    <property type="project" value="TreeGrafter"/>
</dbReference>
<keyword evidence="4 7" id="KW-1133">Transmembrane helix</keyword>